<comment type="subunit">
    <text evidence="11">Heterodimer with TRMT112; this heterodimerization is necessary for the metabolic stability and activity of the catalytic subunit BUD23. Interacts with GRIP1.</text>
</comment>
<dbReference type="GO" id="GO:0016435">
    <property type="term" value="F:rRNA (guanine) methyltransferase activity"/>
    <property type="evidence" value="ECO:0007669"/>
    <property type="project" value="InterPro"/>
</dbReference>
<dbReference type="InterPro" id="IPR022238">
    <property type="entry name" value="Bud23_C"/>
</dbReference>
<feature type="domain" description="Methyltransferase type 11" evidence="15">
    <location>
        <begin position="92"/>
        <end position="177"/>
    </location>
</feature>
<name>A0A0V0RFT2_9BILA</name>
<evidence type="ECO:0000256" key="14">
    <source>
        <dbReference type="ARBA" id="ARBA00081208"/>
    </source>
</evidence>
<evidence type="ECO:0000313" key="18">
    <source>
        <dbReference type="Proteomes" id="UP000054630"/>
    </source>
</evidence>
<dbReference type="PANTHER" id="PTHR12734">
    <property type="entry name" value="METHYLTRANSFERASE-RELATED"/>
    <property type="match status" value="1"/>
</dbReference>
<dbReference type="OrthoDB" id="2877at2759"/>
<evidence type="ECO:0000256" key="7">
    <source>
        <dbReference type="ARBA" id="ARBA00022691"/>
    </source>
</evidence>
<dbReference type="Pfam" id="PF12589">
    <property type="entry name" value="WBS_methylT"/>
    <property type="match status" value="1"/>
</dbReference>
<comment type="catalytic activity">
    <reaction evidence="9">
        <text>a guanosine in 18S rRNA + S-adenosyl-L-methionine = an N(7)-methylguanosine in 18S rRNA + S-adenosyl-L-homocysteine</text>
        <dbReference type="Rhea" id="RHEA:54584"/>
        <dbReference type="Rhea" id="RHEA-COMP:13937"/>
        <dbReference type="Rhea" id="RHEA-COMP:13938"/>
        <dbReference type="ChEBI" id="CHEBI:57856"/>
        <dbReference type="ChEBI" id="CHEBI:59789"/>
        <dbReference type="ChEBI" id="CHEBI:74269"/>
        <dbReference type="ChEBI" id="CHEBI:74480"/>
    </reaction>
</comment>
<evidence type="ECO:0000256" key="9">
    <source>
        <dbReference type="ARBA" id="ARBA00050374"/>
    </source>
</evidence>
<evidence type="ECO:0000256" key="8">
    <source>
        <dbReference type="ARBA" id="ARBA00023242"/>
    </source>
</evidence>
<organism evidence="17 18">
    <name type="scientific">Trichinella nelsoni</name>
    <dbReference type="NCBI Taxonomy" id="6336"/>
    <lineage>
        <taxon>Eukaryota</taxon>
        <taxon>Metazoa</taxon>
        <taxon>Ecdysozoa</taxon>
        <taxon>Nematoda</taxon>
        <taxon>Enoplea</taxon>
        <taxon>Dorylaimia</taxon>
        <taxon>Trichinellida</taxon>
        <taxon>Trichinellidae</taxon>
        <taxon>Trichinella</taxon>
    </lineage>
</organism>
<dbReference type="GO" id="GO:0070476">
    <property type="term" value="P:rRNA (guanine-N7)-methylation"/>
    <property type="evidence" value="ECO:0007669"/>
    <property type="project" value="InterPro"/>
</dbReference>
<keyword evidence="8" id="KW-0539">Nucleus</keyword>
<comment type="similarity">
    <text evidence="3">Belongs to the class I-like SAM-binding methyltransferase superfamily. BUD23/WBSCR22 family.</text>
</comment>
<keyword evidence="6 17" id="KW-0808">Transferase</keyword>
<reference evidence="17 18" key="1">
    <citation type="submission" date="2015-01" db="EMBL/GenBank/DDBJ databases">
        <title>Evolution of Trichinella species and genotypes.</title>
        <authorList>
            <person name="Korhonen P.K."/>
            <person name="Edoardo P."/>
            <person name="Giuseppe L.R."/>
            <person name="Gasser R.B."/>
        </authorList>
    </citation>
    <scope>NUCLEOTIDE SEQUENCE [LARGE SCALE GENOMIC DNA]</scope>
    <source>
        <strain evidence="17">ISS37</strain>
    </source>
</reference>
<evidence type="ECO:0000256" key="1">
    <source>
        <dbReference type="ARBA" id="ARBA00004123"/>
    </source>
</evidence>
<evidence type="ECO:0000256" key="11">
    <source>
        <dbReference type="ARBA" id="ARBA00064164"/>
    </source>
</evidence>
<evidence type="ECO:0000256" key="2">
    <source>
        <dbReference type="ARBA" id="ARBA00004496"/>
    </source>
</evidence>
<proteinExistence type="inferred from homology"/>
<evidence type="ECO:0000256" key="3">
    <source>
        <dbReference type="ARBA" id="ARBA00005547"/>
    </source>
</evidence>
<comment type="caution">
    <text evidence="17">The sequence shown here is derived from an EMBL/GenBank/DDBJ whole genome shotgun (WGS) entry which is preliminary data.</text>
</comment>
<dbReference type="PANTHER" id="PTHR12734:SF0">
    <property type="entry name" value="18S RRNA (GUANINE-N(7))-METHYLTRANSFERASE-RELATED"/>
    <property type="match status" value="1"/>
</dbReference>
<evidence type="ECO:0000256" key="6">
    <source>
        <dbReference type="ARBA" id="ARBA00022679"/>
    </source>
</evidence>
<evidence type="ECO:0000256" key="12">
    <source>
        <dbReference type="ARBA" id="ARBA00074415"/>
    </source>
</evidence>
<protein>
    <recommendedName>
        <fullName evidence="12">18S rRNA (guanine-N(7))-methyltransferase</fullName>
    </recommendedName>
    <alternativeName>
        <fullName evidence="14">Bud site selection protein 23 homolog</fullName>
    </alternativeName>
    <alternativeName>
        <fullName evidence="13">rRNA methyltransferase and ribosome maturation factor</fullName>
    </alternativeName>
</protein>
<keyword evidence="4" id="KW-0963">Cytoplasm</keyword>
<evidence type="ECO:0000256" key="10">
    <source>
        <dbReference type="ARBA" id="ARBA00059355"/>
    </source>
</evidence>
<comment type="function">
    <text evidence="10">S-adenosyl-L-methionine-dependent methyltransferase that specifically methylates the N(7) position of a guanine in 18S rRNA. Requires the methyltransferase adapter protein TRM112 for full rRNA methyltransferase activity. Involved in the pre-rRNA processing steps leading to small-subunit rRNA production independently of its RNA-modifying catalytic activity. Important for biogenesis end export of the 40S ribosomal subunit independent on its methyltransferase activity. Locus-specific steroid receptor coactivator. Potentiates transactivation by glucocorticoid (NR3C1), mineralocorticoid (NR3C2), androgen (AR) and progesterone (PGR) receptors. Required for the maintenance of open chromatin at the TSC22D3/GILZ locus to facilitate NR3C1 loading on the response elements. Required for maintenance of dimethylation on histone H3 'Lys-79' (H3K79me2), although direct histone methyltransferase activity is not observed in vitro.</text>
</comment>
<feature type="non-terminal residue" evidence="17">
    <location>
        <position position="1"/>
    </location>
</feature>
<dbReference type="Gene3D" id="3.40.50.150">
    <property type="entry name" value="Vaccinia Virus protein VP39"/>
    <property type="match status" value="1"/>
</dbReference>
<feature type="domain" description="18S rRNA (guanine(1575)-N(7))-methyltransferase Bud23 C-terminal" evidence="16">
    <location>
        <begin position="238"/>
        <end position="297"/>
    </location>
</feature>
<keyword evidence="5 17" id="KW-0489">Methyltransferase</keyword>
<dbReference type="InterPro" id="IPR039769">
    <property type="entry name" value="Bud23-like"/>
</dbReference>
<dbReference type="GO" id="GO:0005737">
    <property type="term" value="C:cytoplasm"/>
    <property type="evidence" value="ECO:0007669"/>
    <property type="project" value="UniProtKB-SubCell"/>
</dbReference>
<dbReference type="AlphaFoldDB" id="A0A0V0RFT2"/>
<dbReference type="Proteomes" id="UP000054630">
    <property type="component" value="Unassembled WGS sequence"/>
</dbReference>
<gene>
    <name evidence="17" type="primary">Wbscr22</name>
    <name evidence="17" type="ORF">T07_2716</name>
</gene>
<evidence type="ECO:0000256" key="5">
    <source>
        <dbReference type="ARBA" id="ARBA00022603"/>
    </source>
</evidence>
<dbReference type="Pfam" id="PF08241">
    <property type="entry name" value="Methyltransf_11"/>
    <property type="match status" value="1"/>
</dbReference>
<evidence type="ECO:0000259" key="15">
    <source>
        <dbReference type="Pfam" id="PF08241"/>
    </source>
</evidence>
<keyword evidence="18" id="KW-1185">Reference proteome</keyword>
<keyword evidence="7" id="KW-0949">S-adenosyl-L-methionine</keyword>
<dbReference type="GO" id="GO:0005730">
    <property type="term" value="C:nucleolus"/>
    <property type="evidence" value="ECO:0007669"/>
    <property type="project" value="TreeGrafter"/>
</dbReference>
<dbReference type="InterPro" id="IPR013216">
    <property type="entry name" value="Methyltransf_11"/>
</dbReference>
<evidence type="ECO:0000259" key="16">
    <source>
        <dbReference type="Pfam" id="PF12589"/>
    </source>
</evidence>
<dbReference type="CDD" id="cd02440">
    <property type="entry name" value="AdoMet_MTases"/>
    <property type="match status" value="1"/>
</dbReference>
<evidence type="ECO:0000256" key="4">
    <source>
        <dbReference type="ARBA" id="ARBA00022490"/>
    </source>
</evidence>
<comment type="subcellular location">
    <subcellularLocation>
        <location evidence="2">Cytoplasm</location>
    </subcellularLocation>
    <subcellularLocation>
        <location evidence="1">Nucleus</location>
    </subcellularLocation>
</comment>
<sequence>LLHRSLKHKPKKRINSFREPYAFNSTSNKFEVKIMRPENALAASMFYDDREARKYTSKNVFFSSHMIQIQSEMAERALELLALPDDESSFLLDIGCGSGLAGEILTERDHIWVGLDISQPMLNIAKEREVEGTLILGDMGNGLPFRPGSFDGAISVSALQWLCYAEEKRQNPVKRLHRFFLSLYACLSRGSRAALQFYPDQPSQVELIMQQAMIAGFTGGVVVDYPESTRAKKIYLVLFTGGNSRLPAALTNECPQQNHVHYAKRSEIAQRNQSKKPLKKSKEWIMKKKVHARRLGK</sequence>
<accession>A0A0V0RFT2</accession>
<dbReference type="EMBL" id="JYDL01000207">
    <property type="protein sequence ID" value="KRX13335.1"/>
    <property type="molecule type" value="Genomic_DNA"/>
</dbReference>
<dbReference type="InterPro" id="IPR029063">
    <property type="entry name" value="SAM-dependent_MTases_sf"/>
</dbReference>
<evidence type="ECO:0000313" key="17">
    <source>
        <dbReference type="EMBL" id="KRX13335.1"/>
    </source>
</evidence>
<evidence type="ECO:0000256" key="13">
    <source>
        <dbReference type="ARBA" id="ARBA00075516"/>
    </source>
</evidence>
<dbReference type="SUPFAM" id="SSF53335">
    <property type="entry name" value="S-adenosyl-L-methionine-dependent methyltransferases"/>
    <property type="match status" value="1"/>
</dbReference>
<dbReference type="FunFam" id="3.40.50.150:FF:000017">
    <property type="entry name" value="probable 18S rRNA (Guanine-N(7))-methyltransferase"/>
    <property type="match status" value="1"/>
</dbReference>